<accession>A0A840QR05</accession>
<sequence>MIEVNPEKMVFQNLSNRRMNFEQVFEEIVQFMKQEPTADYRLMLGSDSQVFRNKTVFVTGIVIQRRGKGAWACIHKFIEPRAFLSLKEKISTETLLTEQIAYLFTEEKKSQLIDIILPYIYHGASFTMEGHIDIGSEKQNRTRFLVWEMMSRIQSTGLEAKIKPESLVASGYANRYTKSV</sequence>
<dbReference type="PANTHER" id="PTHR39961">
    <property type="entry name" value="HYPOTHETICAL CYTOSOLIC PROTEIN"/>
    <property type="match status" value="1"/>
</dbReference>
<name>A0A840QR05_9BACI</name>
<comment type="caution">
    <text evidence="1">The sequence shown here is derived from an EMBL/GenBank/DDBJ whole genome shotgun (WGS) entry which is preliminary data.</text>
</comment>
<dbReference type="EMBL" id="JACHHB010000007">
    <property type="protein sequence ID" value="MBB5173753.1"/>
    <property type="molecule type" value="Genomic_DNA"/>
</dbReference>
<keyword evidence="2" id="KW-1185">Reference proteome</keyword>
<organism evidence="1 2">
    <name type="scientific">Texcoconibacillus texcoconensis</name>
    <dbReference type="NCBI Taxonomy" id="1095777"/>
    <lineage>
        <taxon>Bacteria</taxon>
        <taxon>Bacillati</taxon>
        <taxon>Bacillota</taxon>
        <taxon>Bacilli</taxon>
        <taxon>Bacillales</taxon>
        <taxon>Bacillaceae</taxon>
        <taxon>Texcoconibacillus</taxon>
    </lineage>
</organism>
<evidence type="ECO:0000313" key="1">
    <source>
        <dbReference type="EMBL" id="MBB5173753.1"/>
    </source>
</evidence>
<protein>
    <recommendedName>
        <fullName evidence="3">RNAse</fullName>
    </recommendedName>
</protein>
<evidence type="ECO:0000313" key="2">
    <source>
        <dbReference type="Proteomes" id="UP000551878"/>
    </source>
</evidence>
<dbReference type="InterPro" id="IPR007405">
    <property type="entry name" value="Phage_KVP40_Orf299"/>
</dbReference>
<gene>
    <name evidence="1" type="ORF">HNQ41_001942</name>
</gene>
<dbReference type="RefSeq" id="WP_184664185.1">
    <property type="nucleotide sequence ID" value="NZ_JACHHB010000007.1"/>
</dbReference>
<reference evidence="1 2" key="1">
    <citation type="submission" date="2020-08" db="EMBL/GenBank/DDBJ databases">
        <title>Genomic Encyclopedia of Type Strains, Phase IV (KMG-IV): sequencing the most valuable type-strain genomes for metagenomic binning, comparative biology and taxonomic classification.</title>
        <authorList>
            <person name="Goeker M."/>
        </authorList>
    </citation>
    <scope>NUCLEOTIDE SEQUENCE [LARGE SCALE GENOMIC DNA]</scope>
    <source>
        <strain evidence="1 2">DSM 24696</strain>
    </source>
</reference>
<dbReference type="AlphaFoldDB" id="A0A840QR05"/>
<proteinExistence type="predicted"/>
<dbReference type="PANTHER" id="PTHR39961:SF1">
    <property type="entry name" value="DUF458 DOMAIN-CONTAINING PROTEIN"/>
    <property type="match status" value="1"/>
</dbReference>
<dbReference type="Pfam" id="PF04308">
    <property type="entry name" value="RNaseH_like"/>
    <property type="match status" value="1"/>
</dbReference>
<dbReference type="Proteomes" id="UP000551878">
    <property type="component" value="Unassembled WGS sequence"/>
</dbReference>
<evidence type="ECO:0008006" key="3">
    <source>
        <dbReference type="Google" id="ProtNLM"/>
    </source>
</evidence>